<evidence type="ECO:0000313" key="4">
    <source>
        <dbReference type="Proteomes" id="UP000594778"/>
    </source>
</evidence>
<dbReference type="RefSeq" id="WP_012202269.1">
    <property type="nucleotide sequence ID" value="NZ_CANENH010000006.1"/>
</dbReference>
<dbReference type="Gene3D" id="2.60.120.10">
    <property type="entry name" value="Jelly Rolls"/>
    <property type="match status" value="1"/>
</dbReference>
<dbReference type="PROSITE" id="PS01124">
    <property type="entry name" value="HTH_ARAC_FAMILY_2"/>
    <property type="match status" value="1"/>
</dbReference>
<dbReference type="PANTHER" id="PTHR11019">
    <property type="entry name" value="HTH-TYPE TRANSCRIPTIONAL REGULATOR NIMR"/>
    <property type="match status" value="1"/>
</dbReference>
<dbReference type="SUPFAM" id="SSF46689">
    <property type="entry name" value="Homeodomain-like"/>
    <property type="match status" value="1"/>
</dbReference>
<dbReference type="InterPro" id="IPR011051">
    <property type="entry name" value="RmlC_Cupin_sf"/>
</dbReference>
<dbReference type="SMART" id="SM00342">
    <property type="entry name" value="HTH_ARAC"/>
    <property type="match status" value="1"/>
</dbReference>
<evidence type="ECO:0000256" key="1">
    <source>
        <dbReference type="ARBA" id="ARBA00023015"/>
    </source>
</evidence>
<dbReference type="GO" id="GO:0003700">
    <property type="term" value="F:DNA-binding transcription factor activity"/>
    <property type="evidence" value="ECO:0007669"/>
    <property type="project" value="InterPro"/>
</dbReference>
<dbReference type="Gene3D" id="1.10.10.60">
    <property type="entry name" value="Homeodomain-like"/>
    <property type="match status" value="1"/>
</dbReference>
<dbReference type="InterPro" id="IPR013096">
    <property type="entry name" value="Cupin_2"/>
</dbReference>
<dbReference type="OMA" id="HYHPAYY"/>
<dbReference type="InterPro" id="IPR018060">
    <property type="entry name" value="HTH_AraC"/>
</dbReference>
<keyword evidence="1" id="KW-0805">Transcription regulation</keyword>
<protein>
    <submittedName>
        <fullName evidence="3">Helix-turn-helix domain-containing protein</fullName>
    </submittedName>
</protein>
<dbReference type="SUPFAM" id="SSF51182">
    <property type="entry name" value="RmlC-like cupins"/>
    <property type="match status" value="1"/>
</dbReference>
<dbReference type="EMBL" id="CP065668">
    <property type="protein sequence ID" value="QPS06954.1"/>
    <property type="molecule type" value="Genomic_DNA"/>
</dbReference>
<sequence>MAYTLSSLHSDAAAQDGAADATDTAFAPHSSVRSYSGEHQAHAHGHAQILYALQGRMELEVGGRSAFVDAVSGMLIPAGVDHGYLAAPRSRVFVIDAPSGPGLDRMRRFSVPPALRGRESEGPATEQLAQVLQAPGLLARRGLDLQGLAAQVQAALHEDWPTARLAALCHMSAQRFHARFVELAGQPPQAWLRGLRLDAAERGLARGLPLEATALRCGYASASALAYALRRDRGVTARQLRG</sequence>
<reference evidence="3 4" key="1">
    <citation type="submission" date="2020-12" db="EMBL/GenBank/DDBJ databases">
        <title>FDA dAtabase for Regulatory Grade micrObial Sequences (FDA-ARGOS): Supporting development and validation of Infectious Disease Dx tests.</title>
        <authorList>
            <person name="Sproer C."/>
            <person name="Gronow S."/>
            <person name="Severitt S."/>
            <person name="Schroder I."/>
            <person name="Tallon L."/>
            <person name="Sadzewicz L."/>
            <person name="Zhao X."/>
            <person name="Boylan J."/>
            <person name="Ott S."/>
            <person name="Bowen H."/>
            <person name="Vavikolanu K."/>
            <person name="Mehta A."/>
            <person name="Aluvathingal J."/>
            <person name="Nadendla S."/>
            <person name="Lowell S."/>
            <person name="Myers T."/>
            <person name="Yan Y."/>
            <person name="Sichtig H."/>
        </authorList>
    </citation>
    <scope>NUCLEOTIDE SEQUENCE [LARGE SCALE GENOMIC DNA]</scope>
    <source>
        <strain evidence="3 4">FDAARGOS_909</strain>
    </source>
</reference>
<accession>A0A080NT88</accession>
<dbReference type="GeneID" id="24116210"/>
<evidence type="ECO:0000313" key="3">
    <source>
        <dbReference type="EMBL" id="QPS06954.1"/>
    </source>
</evidence>
<dbReference type="AlphaFoldDB" id="A0A080NT88"/>
<name>A0A080NT88_DELAC</name>
<dbReference type="InterPro" id="IPR014710">
    <property type="entry name" value="RmlC-like_jellyroll"/>
</dbReference>
<dbReference type="Pfam" id="PF07883">
    <property type="entry name" value="Cupin_2"/>
    <property type="match status" value="1"/>
</dbReference>
<dbReference type="GO" id="GO:0043565">
    <property type="term" value="F:sequence-specific DNA binding"/>
    <property type="evidence" value="ECO:0007669"/>
    <property type="project" value="InterPro"/>
</dbReference>
<dbReference type="PANTHER" id="PTHR11019:SF159">
    <property type="entry name" value="TRANSCRIPTIONAL REGULATOR-RELATED"/>
    <property type="match status" value="1"/>
</dbReference>
<proteinExistence type="predicted"/>
<gene>
    <name evidence="3" type="ORF">I6G66_22020</name>
</gene>
<dbReference type="Proteomes" id="UP000594778">
    <property type="component" value="Chromosome"/>
</dbReference>
<dbReference type="Pfam" id="PF12833">
    <property type="entry name" value="HTH_18"/>
    <property type="match status" value="1"/>
</dbReference>
<keyword evidence="2" id="KW-0804">Transcription</keyword>
<organism evidence="3 4">
    <name type="scientific">Delftia acidovorans</name>
    <name type="common">Pseudomonas acidovorans</name>
    <name type="synonym">Comamonas acidovorans</name>
    <dbReference type="NCBI Taxonomy" id="80866"/>
    <lineage>
        <taxon>Bacteria</taxon>
        <taxon>Pseudomonadati</taxon>
        <taxon>Pseudomonadota</taxon>
        <taxon>Betaproteobacteria</taxon>
        <taxon>Burkholderiales</taxon>
        <taxon>Comamonadaceae</taxon>
        <taxon>Delftia</taxon>
    </lineage>
</organism>
<dbReference type="InterPro" id="IPR009057">
    <property type="entry name" value="Homeodomain-like_sf"/>
</dbReference>
<evidence type="ECO:0000256" key="2">
    <source>
        <dbReference type="ARBA" id="ARBA00023163"/>
    </source>
</evidence>